<dbReference type="PANTHER" id="PTHR11904:SF9">
    <property type="entry name" value="PURINE NUCLEOSIDE PHOSPHORYLASE-RELATED"/>
    <property type="match status" value="1"/>
</dbReference>
<dbReference type="Gene3D" id="3.40.50.1580">
    <property type="entry name" value="Nucleoside phosphorylase domain"/>
    <property type="match status" value="1"/>
</dbReference>
<dbReference type="InterPro" id="IPR035994">
    <property type="entry name" value="Nucleoside_phosphorylase_sf"/>
</dbReference>
<evidence type="ECO:0000256" key="7">
    <source>
        <dbReference type="PIRNR" id="PIRNR000477"/>
    </source>
</evidence>
<dbReference type="CDD" id="cd09009">
    <property type="entry name" value="PNP-EcPNPII_like"/>
    <property type="match status" value="1"/>
</dbReference>
<dbReference type="UniPathway" id="UPA00606"/>
<dbReference type="InterPro" id="IPR000845">
    <property type="entry name" value="Nucleoside_phosphorylase_d"/>
</dbReference>
<dbReference type="EMBL" id="LPWH01000063">
    <property type="protein sequence ID" value="POR02006.1"/>
    <property type="molecule type" value="Genomic_DNA"/>
</dbReference>
<dbReference type="InterPro" id="IPR011270">
    <property type="entry name" value="Pur_Nuc_Pase_Ino/Guo-sp"/>
</dbReference>
<dbReference type="InterPro" id="IPR011268">
    <property type="entry name" value="Purine_phosphorylase"/>
</dbReference>
<comment type="pathway">
    <text evidence="1 7">Purine metabolism; purine nucleoside salvage.</text>
</comment>
<evidence type="ECO:0000313" key="11">
    <source>
        <dbReference type="Proteomes" id="UP000237350"/>
    </source>
</evidence>
<dbReference type="RefSeq" id="WP_103680102.1">
    <property type="nucleotide sequence ID" value="NZ_LPWH01000063.1"/>
</dbReference>
<proteinExistence type="inferred from homology"/>
<keyword evidence="6 7" id="KW-0808">Transferase</keyword>
<feature type="binding site" evidence="8">
    <location>
        <position position="27"/>
    </location>
    <ligand>
        <name>phosphate</name>
        <dbReference type="ChEBI" id="CHEBI:43474"/>
    </ligand>
</feature>
<dbReference type="OrthoDB" id="1523230at2"/>
<feature type="binding site" evidence="8">
    <location>
        <begin position="82"/>
        <end position="84"/>
    </location>
    <ligand>
        <name>phosphate</name>
        <dbReference type="ChEBI" id="CHEBI:43474"/>
    </ligand>
</feature>
<dbReference type="AlphaFoldDB" id="A0A2S4JR69"/>
<evidence type="ECO:0000256" key="1">
    <source>
        <dbReference type="ARBA" id="ARBA00005058"/>
    </source>
</evidence>
<evidence type="ECO:0000256" key="3">
    <source>
        <dbReference type="ARBA" id="ARBA00011233"/>
    </source>
</evidence>
<dbReference type="NCBIfam" id="NF006054">
    <property type="entry name" value="PRK08202.1"/>
    <property type="match status" value="1"/>
</dbReference>
<sequence>MATIEEAADYIRSRIPREPRVGLILGSGLGVLGDDISGAVAIPYAEIPGFPLSTVEGHAGRLVVGTLGEGPRAKTVVIMQGRFHYYEGYPMEEVVFPVRVMKRLGVETLVVTNAAGGVEKSFSPGELMLITDHIKFFTDSPLRGPNDDSFGPRFNDMSTAYTPRLQKLAREVARDQGITLREGVYAFMAGPSFETPAEITMLRTLGASAVGMSTVPEVITAAHAGLEVLGISAISNMAAGILDQPLNHEEVMETGLRVRDRFIALIQSLVEAL</sequence>
<evidence type="ECO:0000256" key="6">
    <source>
        <dbReference type="ARBA" id="ARBA00022679"/>
    </source>
</evidence>
<feature type="binding site" evidence="8">
    <location>
        <position position="194"/>
    </location>
    <ligand>
        <name>a purine D-ribonucleoside</name>
        <dbReference type="ChEBI" id="CHEBI:142355"/>
    </ligand>
</feature>
<protein>
    <recommendedName>
        <fullName evidence="7">Purine nucleoside phosphorylase</fullName>
        <ecNumber evidence="7">2.4.2.1</ecNumber>
    </recommendedName>
    <alternativeName>
        <fullName evidence="7">Inosine-guanosine phosphorylase</fullName>
    </alternativeName>
</protein>
<feature type="binding site" evidence="8">
    <location>
        <position position="58"/>
    </location>
    <ligand>
        <name>phosphate</name>
        <dbReference type="ChEBI" id="CHEBI:43474"/>
    </ligand>
</feature>
<dbReference type="GO" id="GO:0004731">
    <property type="term" value="F:purine-nucleoside phosphorylase activity"/>
    <property type="evidence" value="ECO:0007669"/>
    <property type="project" value="UniProtKB-EC"/>
</dbReference>
<feature type="binding site" evidence="8">
    <location>
        <position position="236"/>
    </location>
    <ligand>
        <name>a purine D-ribonucleoside</name>
        <dbReference type="ChEBI" id="CHEBI:142355"/>
    </ligand>
</feature>
<dbReference type="PIRSF" id="PIRSF000477">
    <property type="entry name" value="PurNPase"/>
    <property type="match status" value="1"/>
</dbReference>
<feature type="binding site" evidence="8">
    <location>
        <position position="213"/>
    </location>
    <ligand>
        <name>phosphate</name>
        <dbReference type="ChEBI" id="CHEBI:43474"/>
    </ligand>
</feature>
<evidence type="ECO:0000256" key="2">
    <source>
        <dbReference type="ARBA" id="ARBA00006751"/>
    </source>
</evidence>
<accession>A0A2S4JR69</accession>
<dbReference type="GO" id="GO:0005737">
    <property type="term" value="C:cytoplasm"/>
    <property type="evidence" value="ECO:0007669"/>
    <property type="project" value="TreeGrafter"/>
</dbReference>
<comment type="similarity">
    <text evidence="2 7">Belongs to the PNP/MTAP phosphorylase family.</text>
</comment>
<name>A0A2S4JR69_9SPIO</name>
<evidence type="ECO:0000256" key="4">
    <source>
        <dbReference type="ARBA" id="ARBA00022553"/>
    </source>
</evidence>
<dbReference type="Proteomes" id="UP000237350">
    <property type="component" value="Unassembled WGS sequence"/>
</dbReference>
<dbReference type="Pfam" id="PF01048">
    <property type="entry name" value="PNP_UDP_1"/>
    <property type="match status" value="1"/>
</dbReference>
<organism evidence="10 11">
    <name type="scientific">Alkalispirochaeta sphaeroplastigenens</name>
    <dbReference type="NCBI Taxonomy" id="1187066"/>
    <lineage>
        <taxon>Bacteria</taxon>
        <taxon>Pseudomonadati</taxon>
        <taxon>Spirochaetota</taxon>
        <taxon>Spirochaetia</taxon>
        <taxon>Spirochaetales</taxon>
        <taxon>Spirochaetaceae</taxon>
        <taxon>Alkalispirochaeta</taxon>
    </lineage>
</organism>
<dbReference type="PROSITE" id="PS01240">
    <property type="entry name" value="PNP_MTAP_2"/>
    <property type="match status" value="1"/>
</dbReference>
<dbReference type="GO" id="GO:0009116">
    <property type="term" value="P:nucleoside metabolic process"/>
    <property type="evidence" value="ECO:0007669"/>
    <property type="project" value="InterPro"/>
</dbReference>
<keyword evidence="5 7" id="KW-0328">Glycosyltransferase</keyword>
<comment type="caution">
    <text evidence="10">The sequence shown here is derived from an EMBL/GenBank/DDBJ whole genome shotgun (WGS) entry which is preliminary data.</text>
</comment>
<dbReference type="NCBIfam" id="TIGR01700">
    <property type="entry name" value="PNPH"/>
    <property type="match status" value="1"/>
</dbReference>
<evidence type="ECO:0000256" key="5">
    <source>
        <dbReference type="ARBA" id="ARBA00022676"/>
    </source>
</evidence>
<reference evidence="11" key="1">
    <citation type="submission" date="2015-12" db="EMBL/GenBank/DDBJ databases">
        <authorList>
            <person name="Lodha T.D."/>
            <person name="Chintalapati S."/>
            <person name="Chintalapati V.R."/>
            <person name="Sravanthi T."/>
        </authorList>
    </citation>
    <scope>NUCLEOTIDE SEQUENCE [LARGE SCALE GENOMIC DNA]</scope>
    <source>
        <strain evidence="11">JC133</strain>
    </source>
</reference>
<dbReference type="InterPro" id="IPR018099">
    <property type="entry name" value="Purine_phosphorylase-2_CS"/>
</dbReference>
<dbReference type="FunFam" id="3.40.50.1580:FF:000010">
    <property type="entry name" value="Purine nucleoside phosphorylase"/>
    <property type="match status" value="1"/>
</dbReference>
<feature type="binding site" evidence="8">
    <location>
        <position position="114"/>
    </location>
    <ligand>
        <name>phosphate</name>
        <dbReference type="ChEBI" id="CHEBI:43474"/>
    </ligand>
</feature>
<keyword evidence="4" id="KW-0597">Phosphoprotein</keyword>
<evidence type="ECO:0000256" key="8">
    <source>
        <dbReference type="PIRSR" id="PIRSR000477-2"/>
    </source>
</evidence>
<feature type="domain" description="Nucleoside phosphorylase" evidence="9">
    <location>
        <begin position="21"/>
        <end position="270"/>
    </location>
</feature>
<keyword evidence="11" id="KW-1185">Reference proteome</keyword>
<evidence type="ECO:0000313" key="10">
    <source>
        <dbReference type="EMBL" id="POR02006.1"/>
    </source>
</evidence>
<evidence type="ECO:0000259" key="9">
    <source>
        <dbReference type="Pfam" id="PF01048"/>
    </source>
</evidence>
<comment type="function">
    <text evidence="7">The purine nucleoside phosphorylases catalyze the phosphorolytic breakdown of the N-glycosidic bond in the beta-(deoxy)ribonucleoside molecules, with the formation of the corresponding free purine bases and pentose-1-phosphate.</text>
</comment>
<dbReference type="SUPFAM" id="SSF53167">
    <property type="entry name" value="Purine and uridine phosphorylases"/>
    <property type="match status" value="1"/>
</dbReference>
<dbReference type="NCBIfam" id="TIGR01697">
    <property type="entry name" value="PNPH-PUNA-XAPA"/>
    <property type="match status" value="1"/>
</dbReference>
<gene>
    <name evidence="10" type="ORF">AU468_07060</name>
</gene>
<comment type="subunit">
    <text evidence="3">Homotrimer.</text>
</comment>
<dbReference type="PANTHER" id="PTHR11904">
    <property type="entry name" value="METHYLTHIOADENOSINE/PURINE NUCLEOSIDE PHOSPHORYLASE"/>
    <property type="match status" value="1"/>
</dbReference>
<dbReference type="EC" id="2.4.2.1" evidence="7"/>